<dbReference type="InterPro" id="IPR016193">
    <property type="entry name" value="Cytidine_deaminase-like"/>
</dbReference>
<evidence type="ECO:0000259" key="5">
    <source>
        <dbReference type="PROSITE" id="PS51747"/>
    </source>
</evidence>
<dbReference type="GO" id="GO:0008270">
    <property type="term" value="F:zinc ion binding"/>
    <property type="evidence" value="ECO:0007669"/>
    <property type="project" value="InterPro"/>
</dbReference>
<dbReference type="InterPro" id="IPR002125">
    <property type="entry name" value="CMP_dCMP_dom"/>
</dbReference>
<dbReference type="PANTHER" id="PTHR11086:SF18">
    <property type="entry name" value="DEOXYCYTIDYLATE DEAMINASE"/>
    <property type="match status" value="1"/>
</dbReference>
<dbReference type="GO" id="GO:0004132">
    <property type="term" value="F:dCMP deaminase activity"/>
    <property type="evidence" value="ECO:0007669"/>
    <property type="project" value="InterPro"/>
</dbReference>
<name>A0A6C0LYZ3_9ZZZZ</name>
<dbReference type="EMBL" id="MN740614">
    <property type="protein sequence ID" value="QHU35887.1"/>
    <property type="molecule type" value="Genomic_DNA"/>
</dbReference>
<protein>
    <recommendedName>
        <fullName evidence="5">CMP/dCMP-type deaminase domain-containing protein</fullName>
    </recommendedName>
</protein>
<evidence type="ECO:0000256" key="1">
    <source>
        <dbReference type="ARBA" id="ARBA00006576"/>
    </source>
</evidence>
<dbReference type="AlphaFoldDB" id="A0A6C0LYZ3"/>
<dbReference type="PANTHER" id="PTHR11086">
    <property type="entry name" value="DEOXYCYTIDYLATE DEAMINASE-RELATED"/>
    <property type="match status" value="1"/>
</dbReference>
<dbReference type="InterPro" id="IPR015517">
    <property type="entry name" value="dCMP_deaminase-rel"/>
</dbReference>
<dbReference type="PROSITE" id="PS00903">
    <property type="entry name" value="CYT_DCMP_DEAMINASES_1"/>
    <property type="match status" value="1"/>
</dbReference>
<reference evidence="6" key="1">
    <citation type="journal article" date="2020" name="Nature">
        <title>Giant virus diversity and host interactions through global metagenomics.</title>
        <authorList>
            <person name="Schulz F."/>
            <person name="Roux S."/>
            <person name="Paez-Espino D."/>
            <person name="Jungbluth S."/>
            <person name="Walsh D.A."/>
            <person name="Denef V.J."/>
            <person name="McMahon K.D."/>
            <person name="Konstantinidis K.T."/>
            <person name="Eloe-Fadrosh E.A."/>
            <person name="Kyrpides N.C."/>
            <person name="Woyke T."/>
        </authorList>
    </citation>
    <scope>NUCLEOTIDE SEQUENCE</scope>
    <source>
        <strain evidence="6">GVMAG-S-1035085-51</strain>
    </source>
</reference>
<evidence type="ECO:0000256" key="3">
    <source>
        <dbReference type="ARBA" id="ARBA00022801"/>
    </source>
</evidence>
<accession>A0A6C0LYZ3</accession>
<dbReference type="PIRSF" id="PIRSF006019">
    <property type="entry name" value="dCMP_deaminase"/>
    <property type="match status" value="1"/>
</dbReference>
<keyword evidence="3" id="KW-0378">Hydrolase</keyword>
<dbReference type="Pfam" id="PF00383">
    <property type="entry name" value="dCMP_cyt_deam_1"/>
    <property type="match status" value="1"/>
</dbReference>
<dbReference type="Gene3D" id="3.40.140.10">
    <property type="entry name" value="Cytidine Deaminase, domain 2"/>
    <property type="match status" value="1"/>
</dbReference>
<dbReference type="GO" id="GO:0006220">
    <property type="term" value="P:pyrimidine nucleotide metabolic process"/>
    <property type="evidence" value="ECO:0007669"/>
    <property type="project" value="InterPro"/>
</dbReference>
<dbReference type="PROSITE" id="PS51747">
    <property type="entry name" value="CYT_DCMP_DEAMINASES_2"/>
    <property type="match status" value="1"/>
</dbReference>
<dbReference type="SUPFAM" id="SSF53927">
    <property type="entry name" value="Cytidine deaminase-like"/>
    <property type="match status" value="1"/>
</dbReference>
<evidence type="ECO:0000256" key="2">
    <source>
        <dbReference type="ARBA" id="ARBA00022723"/>
    </source>
</evidence>
<keyword evidence="2" id="KW-0479">Metal-binding</keyword>
<evidence type="ECO:0000256" key="4">
    <source>
        <dbReference type="ARBA" id="ARBA00022833"/>
    </source>
</evidence>
<comment type="similarity">
    <text evidence="1">Belongs to the cytidine and deoxycytidylate deaminase family.</text>
</comment>
<organism evidence="6">
    <name type="scientific">viral metagenome</name>
    <dbReference type="NCBI Taxonomy" id="1070528"/>
    <lineage>
        <taxon>unclassified sequences</taxon>
        <taxon>metagenomes</taxon>
        <taxon>organismal metagenomes</taxon>
    </lineage>
</organism>
<dbReference type="GO" id="GO:0005737">
    <property type="term" value="C:cytoplasm"/>
    <property type="evidence" value="ECO:0007669"/>
    <property type="project" value="TreeGrafter"/>
</dbReference>
<dbReference type="InterPro" id="IPR016192">
    <property type="entry name" value="APOBEC/CMP_deaminase_Zn-bd"/>
</dbReference>
<evidence type="ECO:0000313" key="6">
    <source>
        <dbReference type="EMBL" id="QHU35887.1"/>
    </source>
</evidence>
<feature type="domain" description="CMP/dCMP-type deaminase" evidence="5">
    <location>
        <begin position="4"/>
        <end position="141"/>
    </location>
</feature>
<dbReference type="InterPro" id="IPR016473">
    <property type="entry name" value="dCMP_deaminase"/>
</dbReference>
<keyword evidence="4" id="KW-0862">Zinc</keyword>
<proteinExistence type="inferred from homology"/>
<sequence>MNQEKAIKYLKLARYQADLFSKDPSTKVAAIILAPDSHQILSTGFNGICRNLKETPERWTRPTKYKWVAHAEMNAVANAARGGIKIENSICVVTLYPCVECCKVLIQSGIQTIITEKIDKTDSKWDFNISAEMFQEAGLTVIEIDGESIL</sequence>